<keyword evidence="4" id="KW-0479">Metal-binding</keyword>
<comment type="function">
    <text evidence="14">Bifunctional DNA N-glycosylase with associated apurinic/apyrimidinic (AP) lyase function that catalyzes the first step in base excision repair (BER), the primary repair pathway for the repair of oxidative DNA damage. The DNA N-glycosylase activity releases the damaged DNA base from DNA by cleaving the N-glycosidic bond, leaving an AP site. The AP lyase activity cleaves the phosphodiester bond 3' to the AP site by a beta-elimination. Primarily recognizes and repairs oxidative base damage of pyrimidines.</text>
</comment>
<evidence type="ECO:0000256" key="11">
    <source>
        <dbReference type="ARBA" id="ARBA00023239"/>
    </source>
</evidence>
<dbReference type="SUPFAM" id="SSF48150">
    <property type="entry name" value="DNA-glycosylase"/>
    <property type="match status" value="1"/>
</dbReference>
<dbReference type="PROSITE" id="PS01155">
    <property type="entry name" value="ENDONUCLEASE_III_2"/>
    <property type="match status" value="1"/>
</dbReference>
<keyword evidence="3" id="KW-0004">4Fe-4S</keyword>
<evidence type="ECO:0000256" key="12">
    <source>
        <dbReference type="ARBA" id="ARBA00023295"/>
    </source>
</evidence>
<evidence type="ECO:0000313" key="17">
    <source>
        <dbReference type="EnsemblMetazoa" id="ACUA003391-PA"/>
    </source>
</evidence>
<dbReference type="AlphaFoldDB" id="A0A182LW49"/>
<dbReference type="InterPro" id="IPR000445">
    <property type="entry name" value="HhH_motif"/>
</dbReference>
<dbReference type="SMART" id="SM00525">
    <property type="entry name" value="FES"/>
    <property type="match status" value="1"/>
</dbReference>
<keyword evidence="7" id="KW-0809">Transit peptide</keyword>
<comment type="subcellular location">
    <subcellularLocation>
        <location evidence="14">Nucleus</location>
    </subcellularLocation>
    <subcellularLocation>
        <location evidence="14">Mitochondrion</location>
    </subcellularLocation>
</comment>
<dbReference type="VEuPathDB" id="VectorBase:ACUA003391"/>
<comment type="catalytic activity">
    <reaction evidence="13 14">
        <text>2'-deoxyribonucleotide-(2'-deoxyribose 5'-phosphate)-2'-deoxyribonucleotide-DNA = a 3'-end 2'-deoxyribonucleotide-(2,3-dehydro-2,3-deoxyribose 5'-phosphate)-DNA + a 5'-end 5'-phospho-2'-deoxyribonucleoside-DNA + H(+)</text>
        <dbReference type="Rhea" id="RHEA:66592"/>
        <dbReference type="Rhea" id="RHEA-COMP:13180"/>
        <dbReference type="Rhea" id="RHEA-COMP:16897"/>
        <dbReference type="Rhea" id="RHEA-COMP:17067"/>
        <dbReference type="ChEBI" id="CHEBI:15378"/>
        <dbReference type="ChEBI" id="CHEBI:136412"/>
        <dbReference type="ChEBI" id="CHEBI:157695"/>
        <dbReference type="ChEBI" id="CHEBI:167181"/>
        <dbReference type="EC" id="4.2.99.18"/>
    </reaction>
</comment>
<evidence type="ECO:0000313" key="18">
    <source>
        <dbReference type="Proteomes" id="UP000075883"/>
    </source>
</evidence>
<keyword evidence="5 14" id="KW-0227">DNA damage</keyword>
<evidence type="ECO:0000256" key="15">
    <source>
        <dbReference type="SAM" id="Phobius"/>
    </source>
</evidence>
<dbReference type="InterPro" id="IPR004036">
    <property type="entry name" value="Endonuclease-III-like_CS2"/>
</dbReference>
<keyword evidence="14" id="KW-0539">Nucleus</keyword>
<dbReference type="PANTHER" id="PTHR43286">
    <property type="entry name" value="ENDONUCLEASE III-LIKE PROTEIN 1"/>
    <property type="match status" value="1"/>
</dbReference>
<keyword evidence="8" id="KW-0408">Iron</keyword>
<reference evidence="17" key="2">
    <citation type="submission" date="2020-05" db="UniProtKB">
        <authorList>
            <consortium name="EnsemblMetazoa"/>
        </authorList>
    </citation>
    <scope>IDENTIFICATION</scope>
    <source>
        <strain evidence="17">A-37</strain>
    </source>
</reference>
<keyword evidence="15" id="KW-0812">Transmembrane</keyword>
<dbReference type="InterPro" id="IPR011257">
    <property type="entry name" value="DNA_glycosylase"/>
</dbReference>
<evidence type="ECO:0000256" key="13">
    <source>
        <dbReference type="ARBA" id="ARBA00044632"/>
    </source>
</evidence>
<dbReference type="FunFam" id="1.10.340.30:FF:000005">
    <property type="entry name" value="Endonuclease III-like protein 1"/>
    <property type="match status" value="1"/>
</dbReference>
<evidence type="ECO:0000256" key="7">
    <source>
        <dbReference type="ARBA" id="ARBA00022946"/>
    </source>
</evidence>
<dbReference type="InterPro" id="IPR030841">
    <property type="entry name" value="NTH1"/>
</dbReference>
<protein>
    <recommendedName>
        <fullName evidence="14">Endonuclease III homolog</fullName>
        <ecNumber evidence="14">3.2.2.-</ecNumber>
        <ecNumber evidence="14">4.2.99.18</ecNumber>
    </recommendedName>
    <alternativeName>
        <fullName evidence="14">Bifunctional DNA N-glycosylase/DNA-(apurinic or apyrimidinic site) lyase</fullName>
        <shortName evidence="14">DNA glycosylase/AP lyase</shortName>
    </alternativeName>
</protein>
<evidence type="ECO:0000256" key="2">
    <source>
        <dbReference type="ARBA" id="ARBA00008343"/>
    </source>
</evidence>
<evidence type="ECO:0000256" key="14">
    <source>
        <dbReference type="HAMAP-Rule" id="MF_03183"/>
    </source>
</evidence>
<dbReference type="EC" id="3.2.2.-" evidence="14"/>
<dbReference type="GO" id="GO:0051539">
    <property type="term" value="F:4 iron, 4 sulfur cluster binding"/>
    <property type="evidence" value="ECO:0007669"/>
    <property type="project" value="UniProtKB-KW"/>
</dbReference>
<gene>
    <name evidence="14" type="primary">NTH1</name>
</gene>
<dbReference type="PANTHER" id="PTHR43286:SF1">
    <property type="entry name" value="ENDONUCLEASE III-LIKE PROTEIN 1"/>
    <property type="match status" value="1"/>
</dbReference>
<dbReference type="GO" id="GO:0005634">
    <property type="term" value="C:nucleus"/>
    <property type="evidence" value="ECO:0007669"/>
    <property type="project" value="UniProtKB-SubCell"/>
</dbReference>
<dbReference type="EMBL" id="AXCM01000651">
    <property type="status" value="NOT_ANNOTATED_CDS"/>
    <property type="molecule type" value="Genomic_DNA"/>
</dbReference>
<dbReference type="GO" id="GO:0006289">
    <property type="term" value="P:nucleotide-excision repair"/>
    <property type="evidence" value="ECO:0007669"/>
    <property type="project" value="TreeGrafter"/>
</dbReference>
<evidence type="ECO:0000256" key="4">
    <source>
        <dbReference type="ARBA" id="ARBA00022723"/>
    </source>
</evidence>
<dbReference type="GO" id="GO:0003677">
    <property type="term" value="F:DNA binding"/>
    <property type="evidence" value="ECO:0007669"/>
    <property type="project" value="UniProtKB-UniRule"/>
</dbReference>
<keyword evidence="9" id="KW-0411">Iron-sulfur</keyword>
<sequence>MVLAIVQREASLGCVVFRRELDGGTGNDTAPHTAQTKTLTGIIAYVFYCGYGLLLLVKLRLTMEAKSPYFSPKKTRNFTKKAGLSLLQKVTQSGKPAENNSIDKKCVPEQKVKVEGSTHVASAAKRTGKRRLNNIRVNAAAVPIESIKTESTELNESLQTVKEINILKTPEKDQNAVAYEESRAAINDPGLPNNLVDVKIKVEPPEEVGIMAQAICEKTPVKQEPFDHLSPIKKQENADDQDDPTIAKETKWEPKNWLQMMENIREMRKTNLAPVDTMGCDQFSQDTENALPERLKRYHCLVSLMLSSQTKDQANHECMMRLKKHGLTPESIVATDSAVLQKLIYPVGFYKNKTRFIKEVSQILIDQYGGDIPNSIDGLLKLPGVGKKMAHLCMRSAWNIVTGIGVDTHVHRIANWLQWVPKETKNPEETRQALEKWLPYELWDEVNHLLVGFGQTICTSRFPRCNDCLNASICPAYGKQPIRNTPIKKETKMEDLEF</sequence>
<comment type="caution">
    <text evidence="14">Lacks conserved residue(s) required for the propagation of feature annotation.</text>
</comment>
<evidence type="ECO:0000256" key="1">
    <source>
        <dbReference type="ARBA" id="ARBA00001966"/>
    </source>
</evidence>
<dbReference type="GO" id="GO:0005739">
    <property type="term" value="C:mitochondrion"/>
    <property type="evidence" value="ECO:0007669"/>
    <property type="project" value="UniProtKB-SubCell"/>
</dbReference>
<dbReference type="Gene3D" id="1.10.1670.10">
    <property type="entry name" value="Helix-hairpin-Helix base-excision DNA repair enzymes (C-terminal)"/>
    <property type="match status" value="1"/>
</dbReference>
<dbReference type="EnsemblMetazoa" id="ACUA003391-RA">
    <property type="protein sequence ID" value="ACUA003391-PA"/>
    <property type="gene ID" value="ACUA003391"/>
</dbReference>
<name>A0A182LW49_9DIPT</name>
<keyword evidence="10 14" id="KW-0234">DNA repair</keyword>
<evidence type="ECO:0000256" key="10">
    <source>
        <dbReference type="ARBA" id="ARBA00023204"/>
    </source>
</evidence>
<dbReference type="InterPro" id="IPR023170">
    <property type="entry name" value="HhH_base_excis_C"/>
</dbReference>
<comment type="similarity">
    <text evidence="2 14">Belongs to the Nth/MutY family.</text>
</comment>
<feature type="transmembrane region" description="Helical" evidence="15">
    <location>
        <begin position="38"/>
        <end position="57"/>
    </location>
</feature>
<keyword evidence="11 14" id="KW-0456">Lyase</keyword>
<feature type="domain" description="HhH-GPD" evidence="16">
    <location>
        <begin position="306"/>
        <end position="456"/>
    </location>
</feature>
<reference evidence="18" key="1">
    <citation type="submission" date="2013-09" db="EMBL/GenBank/DDBJ databases">
        <title>The Genome Sequence of Anopheles culicifacies species A.</title>
        <authorList>
            <consortium name="The Broad Institute Genomics Platform"/>
            <person name="Neafsey D.E."/>
            <person name="Besansky N."/>
            <person name="Howell P."/>
            <person name="Walton C."/>
            <person name="Young S.K."/>
            <person name="Zeng Q."/>
            <person name="Gargeya S."/>
            <person name="Fitzgerald M."/>
            <person name="Haas B."/>
            <person name="Abouelleil A."/>
            <person name="Allen A.W."/>
            <person name="Alvarado L."/>
            <person name="Arachchi H.M."/>
            <person name="Berlin A.M."/>
            <person name="Chapman S.B."/>
            <person name="Gainer-Dewar J."/>
            <person name="Goldberg J."/>
            <person name="Griggs A."/>
            <person name="Gujja S."/>
            <person name="Hansen M."/>
            <person name="Howarth C."/>
            <person name="Imamovic A."/>
            <person name="Ireland A."/>
            <person name="Larimer J."/>
            <person name="McCowan C."/>
            <person name="Murphy C."/>
            <person name="Pearson M."/>
            <person name="Poon T.W."/>
            <person name="Priest M."/>
            <person name="Roberts A."/>
            <person name="Saif S."/>
            <person name="Shea T."/>
            <person name="Sisk P."/>
            <person name="Sykes S."/>
            <person name="Wortman J."/>
            <person name="Nusbaum C."/>
            <person name="Birren B."/>
        </authorList>
    </citation>
    <scope>NUCLEOTIDE SEQUENCE [LARGE SCALE GENOMIC DNA]</scope>
    <source>
        <strain evidence="18">A-37</strain>
    </source>
</reference>
<dbReference type="GO" id="GO:0006285">
    <property type="term" value="P:base-excision repair, AP site formation"/>
    <property type="evidence" value="ECO:0007669"/>
    <property type="project" value="UniProtKB-UniRule"/>
</dbReference>
<dbReference type="FunFam" id="1.10.1670.10:FF:000003">
    <property type="entry name" value="Endonuclease III homolog"/>
    <property type="match status" value="1"/>
</dbReference>
<dbReference type="InterPro" id="IPR003651">
    <property type="entry name" value="Endonuclease3_FeS-loop_motif"/>
</dbReference>
<dbReference type="GO" id="GO:0000703">
    <property type="term" value="F:oxidized pyrimidine nucleobase lesion DNA N-glycosylase activity"/>
    <property type="evidence" value="ECO:0007669"/>
    <property type="project" value="UniProtKB-UniRule"/>
</dbReference>
<dbReference type="Proteomes" id="UP000075883">
    <property type="component" value="Unassembled WGS sequence"/>
</dbReference>
<dbReference type="InterPro" id="IPR003265">
    <property type="entry name" value="HhH-GPD_domain"/>
</dbReference>
<dbReference type="EC" id="4.2.99.18" evidence="14"/>
<comment type="cofactor">
    <cofactor evidence="1">
        <name>[4Fe-4S] cluster</name>
        <dbReference type="ChEBI" id="CHEBI:49883"/>
    </cofactor>
</comment>
<accession>A0A182LW49</accession>
<keyword evidence="12 14" id="KW-0326">Glycosidase</keyword>
<dbReference type="STRING" id="139723.A0A182LW49"/>
<dbReference type="Gene3D" id="1.10.340.30">
    <property type="entry name" value="Hypothetical protein, domain 2"/>
    <property type="match status" value="1"/>
</dbReference>
<evidence type="ECO:0000256" key="6">
    <source>
        <dbReference type="ARBA" id="ARBA00022801"/>
    </source>
</evidence>
<keyword evidence="14" id="KW-0496">Mitochondrion</keyword>
<keyword evidence="15" id="KW-1133">Transmembrane helix</keyword>
<organism evidence="17 18">
    <name type="scientific">Anopheles culicifacies</name>
    <dbReference type="NCBI Taxonomy" id="139723"/>
    <lineage>
        <taxon>Eukaryota</taxon>
        <taxon>Metazoa</taxon>
        <taxon>Ecdysozoa</taxon>
        <taxon>Arthropoda</taxon>
        <taxon>Hexapoda</taxon>
        <taxon>Insecta</taxon>
        <taxon>Pterygota</taxon>
        <taxon>Neoptera</taxon>
        <taxon>Endopterygota</taxon>
        <taxon>Diptera</taxon>
        <taxon>Nematocera</taxon>
        <taxon>Culicoidea</taxon>
        <taxon>Culicidae</taxon>
        <taxon>Anophelinae</taxon>
        <taxon>Anopheles</taxon>
        <taxon>culicifacies species complex</taxon>
    </lineage>
</organism>
<dbReference type="GO" id="GO:0046872">
    <property type="term" value="F:metal ion binding"/>
    <property type="evidence" value="ECO:0007669"/>
    <property type="project" value="UniProtKB-KW"/>
</dbReference>
<dbReference type="Pfam" id="PF00633">
    <property type="entry name" value="HHH"/>
    <property type="match status" value="1"/>
</dbReference>
<evidence type="ECO:0000259" key="16">
    <source>
        <dbReference type="SMART" id="SM00478"/>
    </source>
</evidence>
<keyword evidence="18" id="KW-1185">Reference proteome</keyword>
<dbReference type="CDD" id="cd00056">
    <property type="entry name" value="ENDO3c"/>
    <property type="match status" value="1"/>
</dbReference>
<evidence type="ECO:0000256" key="8">
    <source>
        <dbReference type="ARBA" id="ARBA00023004"/>
    </source>
</evidence>
<dbReference type="GO" id="GO:0140078">
    <property type="term" value="F:class I DNA-(apurinic or apyrimidinic site) endonuclease activity"/>
    <property type="evidence" value="ECO:0007669"/>
    <property type="project" value="UniProtKB-EC"/>
</dbReference>
<dbReference type="SMART" id="SM00478">
    <property type="entry name" value="ENDO3c"/>
    <property type="match status" value="1"/>
</dbReference>
<proteinExistence type="inferred from homology"/>
<keyword evidence="6 14" id="KW-0378">Hydrolase</keyword>
<evidence type="ECO:0000256" key="3">
    <source>
        <dbReference type="ARBA" id="ARBA00022485"/>
    </source>
</evidence>
<keyword evidence="15" id="KW-0472">Membrane</keyword>
<evidence type="ECO:0000256" key="5">
    <source>
        <dbReference type="ARBA" id="ARBA00022763"/>
    </source>
</evidence>
<evidence type="ECO:0000256" key="9">
    <source>
        <dbReference type="ARBA" id="ARBA00023014"/>
    </source>
</evidence>
<dbReference type="Pfam" id="PF00730">
    <property type="entry name" value="HhH-GPD"/>
    <property type="match status" value="1"/>
</dbReference>
<dbReference type="HAMAP" id="MF_03183">
    <property type="entry name" value="Endonuclease_III_Nth"/>
    <property type="match status" value="1"/>
</dbReference>